<proteinExistence type="predicted"/>
<feature type="compositionally biased region" description="Basic and acidic residues" evidence="1">
    <location>
        <begin position="80"/>
        <end position="89"/>
    </location>
</feature>
<evidence type="ECO:0000313" key="4">
    <source>
        <dbReference type="Proteomes" id="UP000000763"/>
    </source>
</evidence>
<gene>
    <name evidence="3" type="ORF">OsJ_29231</name>
    <name evidence="2" type="ORF">OSJNBa0025E03.8</name>
</gene>
<protein>
    <submittedName>
        <fullName evidence="3">Uncharacterized protein</fullName>
    </submittedName>
</protein>
<evidence type="ECO:0000313" key="2">
    <source>
        <dbReference type="EMBL" id="BAD26342.1"/>
    </source>
</evidence>
<reference evidence="2" key="1">
    <citation type="submission" date="2002-10" db="EMBL/GenBank/DDBJ databases">
        <title>Oryza sativa nipponbare(GA3) genomic DNA, chromosome 9, BAC clone:OSJNBa0025E03.</title>
        <authorList>
            <person name="Sasaki T."/>
            <person name="Matsumoto T."/>
            <person name="Katayose Y."/>
        </authorList>
    </citation>
    <scope>NUCLEOTIDE SEQUENCE</scope>
</reference>
<sequence length="89" mass="9934">MAARGSEEWEVDGGAGEWVGDRRLVKSWGWRRRVAVARIWPGTRGRRGGGGGLLVEEKRQRRWGRRTDGEEVAAGGEGEEERRVYGVAV</sequence>
<evidence type="ECO:0000256" key="1">
    <source>
        <dbReference type="SAM" id="MobiDB-lite"/>
    </source>
</evidence>
<dbReference type="AlphaFoldDB" id="Q6H4K7"/>
<evidence type="ECO:0000313" key="3">
    <source>
        <dbReference type="EMBL" id="EAZ44607.1"/>
    </source>
</evidence>
<organism evidence="3">
    <name type="scientific">Oryza sativa subsp. japonica</name>
    <name type="common">Rice</name>
    <dbReference type="NCBI Taxonomy" id="39947"/>
    <lineage>
        <taxon>Eukaryota</taxon>
        <taxon>Viridiplantae</taxon>
        <taxon>Streptophyta</taxon>
        <taxon>Embryophyta</taxon>
        <taxon>Tracheophyta</taxon>
        <taxon>Spermatophyta</taxon>
        <taxon>Magnoliopsida</taxon>
        <taxon>Liliopsida</taxon>
        <taxon>Poales</taxon>
        <taxon>Poaceae</taxon>
        <taxon>BOP clade</taxon>
        <taxon>Oryzoideae</taxon>
        <taxon>Oryzeae</taxon>
        <taxon>Oryzinae</taxon>
        <taxon>Oryza</taxon>
        <taxon>Oryza sativa</taxon>
    </lineage>
</organism>
<dbReference type="Proteomes" id="UP000007752">
    <property type="component" value="Chromosome 9"/>
</dbReference>
<dbReference type="EMBL" id="AP005861">
    <property type="protein sequence ID" value="BAD26342.1"/>
    <property type="molecule type" value="Genomic_DNA"/>
</dbReference>
<reference evidence="3" key="3">
    <citation type="journal article" date="2005" name="PLoS Biol.">
        <title>The genomes of Oryza sativa: a history of duplications.</title>
        <authorList>
            <person name="Yu J."/>
            <person name="Wang J."/>
            <person name="Lin W."/>
            <person name="Li S."/>
            <person name="Li H."/>
            <person name="Zhou J."/>
            <person name="Ni P."/>
            <person name="Dong W."/>
            <person name="Hu S."/>
            <person name="Zeng C."/>
            <person name="Zhang J."/>
            <person name="Zhang Y."/>
            <person name="Li R."/>
            <person name="Xu Z."/>
            <person name="Li S."/>
            <person name="Li X."/>
            <person name="Zheng H."/>
            <person name="Cong L."/>
            <person name="Lin L."/>
            <person name="Yin J."/>
            <person name="Geng J."/>
            <person name="Li G."/>
            <person name="Shi J."/>
            <person name="Liu J."/>
            <person name="Lv H."/>
            <person name="Li J."/>
            <person name="Wang J."/>
            <person name="Deng Y."/>
            <person name="Ran L."/>
            <person name="Shi X."/>
            <person name="Wang X."/>
            <person name="Wu Q."/>
            <person name="Li C."/>
            <person name="Ren X."/>
            <person name="Wang J."/>
            <person name="Wang X."/>
            <person name="Li D."/>
            <person name="Liu D."/>
            <person name="Zhang X."/>
            <person name="Ji Z."/>
            <person name="Zhao W."/>
            <person name="Sun Y."/>
            <person name="Zhang Z."/>
            <person name="Bao J."/>
            <person name="Han Y."/>
            <person name="Dong L."/>
            <person name="Ji J."/>
            <person name="Chen P."/>
            <person name="Wu S."/>
            <person name="Liu J."/>
            <person name="Xiao Y."/>
            <person name="Bu D."/>
            <person name="Tan J."/>
            <person name="Yang L."/>
            <person name="Ye C."/>
            <person name="Zhang J."/>
            <person name="Xu J."/>
            <person name="Zhou Y."/>
            <person name="Yu Y."/>
            <person name="Zhang B."/>
            <person name="Zhuang S."/>
            <person name="Wei H."/>
            <person name="Liu B."/>
            <person name="Lei M."/>
            <person name="Yu H."/>
            <person name="Li Y."/>
            <person name="Xu H."/>
            <person name="Wei S."/>
            <person name="He X."/>
            <person name="Fang L."/>
            <person name="Zhang Z."/>
            <person name="Zhang Y."/>
            <person name="Huang X."/>
            <person name="Su Z."/>
            <person name="Tong W."/>
            <person name="Li J."/>
            <person name="Tong Z."/>
            <person name="Li S."/>
            <person name="Ye J."/>
            <person name="Wang L."/>
            <person name="Fang L."/>
            <person name="Lei T."/>
            <person name="Chen C."/>
            <person name="Chen H."/>
            <person name="Xu Z."/>
            <person name="Li H."/>
            <person name="Huang H."/>
            <person name="Zhang F."/>
            <person name="Xu H."/>
            <person name="Li N."/>
            <person name="Zhao C."/>
            <person name="Li S."/>
            <person name="Dong L."/>
            <person name="Huang Y."/>
            <person name="Li L."/>
            <person name="Xi Y."/>
            <person name="Qi Q."/>
            <person name="Li W."/>
            <person name="Zhang B."/>
            <person name="Hu W."/>
            <person name="Zhang Y."/>
            <person name="Tian X."/>
            <person name="Jiao Y."/>
            <person name="Liang X."/>
            <person name="Jin J."/>
            <person name="Gao L."/>
            <person name="Zheng W."/>
            <person name="Hao B."/>
            <person name="Liu S."/>
            <person name="Wang W."/>
            <person name="Yuan L."/>
            <person name="Cao M."/>
            <person name="McDermott J."/>
            <person name="Samudrala R."/>
            <person name="Wang J."/>
            <person name="Wong G.K."/>
            <person name="Yang H."/>
        </authorList>
    </citation>
    <scope>NUCLEOTIDE SEQUENCE [LARGE SCALE GENOMIC DNA]</scope>
</reference>
<feature type="region of interest" description="Disordered" evidence="1">
    <location>
        <begin position="65"/>
        <end position="89"/>
    </location>
</feature>
<dbReference type="Proteomes" id="UP000000763">
    <property type="component" value="Chromosome 9"/>
</dbReference>
<reference evidence="4" key="4">
    <citation type="journal article" date="2008" name="Nucleic Acids Res.">
        <title>The rice annotation project database (RAP-DB): 2008 update.</title>
        <authorList>
            <consortium name="The rice annotation project (RAP)"/>
        </authorList>
    </citation>
    <scope>GENOME REANNOTATION</scope>
    <source>
        <strain evidence="4">cv. Nipponbare</strain>
    </source>
</reference>
<reference evidence="3" key="5">
    <citation type="submission" date="2008-12" db="EMBL/GenBank/DDBJ databases">
        <title>Improved gene annotation of the rice (Oryza sativa) genomes.</title>
        <authorList>
            <person name="Wang J."/>
            <person name="Li R."/>
            <person name="Fan W."/>
            <person name="Huang Q."/>
            <person name="Zhang J."/>
            <person name="Zhou Y."/>
            <person name="Hu Y."/>
            <person name="Zi S."/>
            <person name="Li J."/>
            <person name="Ni P."/>
            <person name="Zheng H."/>
            <person name="Zhang Y."/>
            <person name="Zhao M."/>
            <person name="Hao Q."/>
            <person name="McDermott J."/>
            <person name="Samudrala R."/>
            <person name="Kristiansen K."/>
            <person name="Wong G.K.-S."/>
        </authorList>
    </citation>
    <scope>NUCLEOTIDE SEQUENCE</scope>
</reference>
<name>Q6H4K7_ORYSJ</name>
<dbReference type="EMBL" id="CM000146">
    <property type="protein sequence ID" value="EAZ44607.1"/>
    <property type="molecule type" value="Genomic_DNA"/>
</dbReference>
<accession>Q6H4K7</accession>
<accession>A3BYG8</accession>
<reference evidence="4" key="2">
    <citation type="journal article" date="2005" name="Nature">
        <title>The map-based sequence of the rice genome.</title>
        <authorList>
            <consortium name="International rice genome sequencing project (IRGSP)"/>
            <person name="Matsumoto T."/>
            <person name="Wu J."/>
            <person name="Kanamori H."/>
            <person name="Katayose Y."/>
            <person name="Fujisawa M."/>
            <person name="Namiki N."/>
            <person name="Mizuno H."/>
            <person name="Yamamoto K."/>
            <person name="Antonio B.A."/>
            <person name="Baba T."/>
            <person name="Sakata K."/>
            <person name="Nagamura Y."/>
            <person name="Aoki H."/>
            <person name="Arikawa K."/>
            <person name="Arita K."/>
            <person name="Bito T."/>
            <person name="Chiden Y."/>
            <person name="Fujitsuka N."/>
            <person name="Fukunaka R."/>
            <person name="Hamada M."/>
            <person name="Harada C."/>
            <person name="Hayashi A."/>
            <person name="Hijishita S."/>
            <person name="Honda M."/>
            <person name="Hosokawa S."/>
            <person name="Ichikawa Y."/>
            <person name="Idonuma A."/>
            <person name="Iijima M."/>
            <person name="Ikeda M."/>
            <person name="Ikeno M."/>
            <person name="Ito K."/>
            <person name="Ito S."/>
            <person name="Ito T."/>
            <person name="Ito Y."/>
            <person name="Ito Y."/>
            <person name="Iwabuchi A."/>
            <person name="Kamiya K."/>
            <person name="Karasawa W."/>
            <person name="Kurita K."/>
            <person name="Katagiri S."/>
            <person name="Kikuta A."/>
            <person name="Kobayashi H."/>
            <person name="Kobayashi N."/>
            <person name="Machita K."/>
            <person name="Maehara T."/>
            <person name="Masukawa M."/>
            <person name="Mizubayashi T."/>
            <person name="Mukai Y."/>
            <person name="Nagasaki H."/>
            <person name="Nagata Y."/>
            <person name="Naito S."/>
            <person name="Nakashima M."/>
            <person name="Nakama Y."/>
            <person name="Nakamichi Y."/>
            <person name="Nakamura M."/>
            <person name="Meguro A."/>
            <person name="Negishi M."/>
            <person name="Ohta I."/>
            <person name="Ohta T."/>
            <person name="Okamoto M."/>
            <person name="Ono N."/>
            <person name="Saji S."/>
            <person name="Sakaguchi M."/>
            <person name="Sakai K."/>
            <person name="Shibata M."/>
            <person name="Shimokawa T."/>
            <person name="Song J."/>
            <person name="Takazaki Y."/>
            <person name="Terasawa K."/>
            <person name="Tsugane M."/>
            <person name="Tsuji K."/>
            <person name="Ueda S."/>
            <person name="Waki K."/>
            <person name="Yamagata H."/>
            <person name="Yamamoto M."/>
            <person name="Yamamoto S."/>
            <person name="Yamane H."/>
            <person name="Yoshiki S."/>
            <person name="Yoshihara R."/>
            <person name="Yukawa K."/>
            <person name="Zhong H."/>
            <person name="Yano M."/>
            <person name="Yuan Q."/>
            <person name="Ouyang S."/>
            <person name="Liu J."/>
            <person name="Jones K.M."/>
            <person name="Gansberger K."/>
            <person name="Moffat K."/>
            <person name="Hill J."/>
            <person name="Bera J."/>
            <person name="Fadrosh D."/>
            <person name="Jin S."/>
            <person name="Johri S."/>
            <person name="Kim M."/>
            <person name="Overton L."/>
            <person name="Reardon M."/>
            <person name="Tsitrin T."/>
            <person name="Vuong H."/>
            <person name="Weaver B."/>
            <person name="Ciecko A."/>
            <person name="Tallon L."/>
            <person name="Jackson J."/>
            <person name="Pai G."/>
            <person name="Aken S.V."/>
            <person name="Utterback T."/>
            <person name="Reidmuller S."/>
            <person name="Feldblyum T."/>
            <person name="Hsiao J."/>
            <person name="Zismann V."/>
            <person name="Iobst S."/>
            <person name="de Vazeille A.R."/>
            <person name="Buell C.R."/>
            <person name="Ying K."/>
            <person name="Li Y."/>
            <person name="Lu T."/>
            <person name="Huang Y."/>
            <person name="Zhao Q."/>
            <person name="Feng Q."/>
            <person name="Zhang L."/>
            <person name="Zhu J."/>
            <person name="Weng Q."/>
            <person name="Mu J."/>
            <person name="Lu Y."/>
            <person name="Fan D."/>
            <person name="Liu Y."/>
            <person name="Guan J."/>
            <person name="Zhang Y."/>
            <person name="Yu S."/>
            <person name="Liu X."/>
            <person name="Zhang Y."/>
            <person name="Hong G."/>
            <person name="Han B."/>
            <person name="Choisne N."/>
            <person name="Demange N."/>
            <person name="Orjeda G."/>
            <person name="Samain S."/>
            <person name="Cattolico L."/>
            <person name="Pelletier E."/>
            <person name="Couloux A."/>
            <person name="Segurens B."/>
            <person name="Wincker P."/>
            <person name="D'Hont A."/>
            <person name="Scarpelli C."/>
            <person name="Weissenbach J."/>
            <person name="Salanoubat M."/>
            <person name="Quetier F."/>
            <person name="Yu Y."/>
            <person name="Kim H.R."/>
            <person name="Rambo T."/>
            <person name="Currie J."/>
            <person name="Collura K."/>
            <person name="Luo M."/>
            <person name="Yang T."/>
            <person name="Ammiraju J.S.S."/>
            <person name="Engler F."/>
            <person name="Soderlund C."/>
            <person name="Wing R.A."/>
            <person name="Palmer L.E."/>
            <person name="de la Bastide M."/>
            <person name="Spiegel L."/>
            <person name="Nascimento L."/>
            <person name="Zutavern T."/>
            <person name="O'Shaughnessy A."/>
            <person name="Dike S."/>
            <person name="Dedhia N."/>
            <person name="Preston R."/>
            <person name="Balija V."/>
            <person name="McCombie W.R."/>
            <person name="Chow T."/>
            <person name="Chen H."/>
            <person name="Chung M."/>
            <person name="Chen C."/>
            <person name="Shaw J."/>
            <person name="Wu H."/>
            <person name="Hsiao K."/>
            <person name="Chao Y."/>
            <person name="Chu M."/>
            <person name="Cheng C."/>
            <person name="Hour A."/>
            <person name="Lee P."/>
            <person name="Lin S."/>
            <person name="Lin Y."/>
            <person name="Liou J."/>
            <person name="Liu S."/>
            <person name="Hsing Y."/>
            <person name="Raghuvanshi S."/>
            <person name="Mohanty A."/>
            <person name="Bharti A.K."/>
            <person name="Gaur A."/>
            <person name="Gupta V."/>
            <person name="Kumar D."/>
            <person name="Ravi V."/>
            <person name="Vij S."/>
            <person name="Kapur A."/>
            <person name="Khurana P."/>
            <person name="Khurana P."/>
            <person name="Khurana J.P."/>
            <person name="Tyagi A.K."/>
            <person name="Gaikwad K."/>
            <person name="Singh A."/>
            <person name="Dalal V."/>
            <person name="Srivastava S."/>
            <person name="Dixit A."/>
            <person name="Pal A.K."/>
            <person name="Ghazi I.A."/>
            <person name="Yadav M."/>
            <person name="Pandit A."/>
            <person name="Bhargava A."/>
            <person name="Sureshbabu K."/>
            <person name="Batra K."/>
            <person name="Sharma T.R."/>
            <person name="Mohapatra T."/>
            <person name="Singh N.K."/>
            <person name="Messing J."/>
            <person name="Nelson A.B."/>
            <person name="Fuks G."/>
            <person name="Kavchok S."/>
            <person name="Keizer G."/>
            <person name="Linton E."/>
            <person name="Llaca V."/>
            <person name="Song R."/>
            <person name="Tanyolac B."/>
            <person name="Young S."/>
            <person name="Ho-Il K."/>
            <person name="Hahn J.H."/>
            <person name="Sangsakoo G."/>
            <person name="Vanavichit A."/>
            <person name="de Mattos Luiz.A.T."/>
            <person name="Zimmer P.D."/>
            <person name="Malone G."/>
            <person name="Dellagostin O."/>
            <person name="de Oliveira A.C."/>
            <person name="Bevan M."/>
            <person name="Bancroft I."/>
            <person name="Minx P."/>
            <person name="Cordum H."/>
            <person name="Wilson R."/>
            <person name="Cheng Z."/>
            <person name="Jin W."/>
            <person name="Jiang J."/>
            <person name="Leong S.A."/>
            <person name="Iwama H."/>
            <person name="Gojobori T."/>
            <person name="Itoh T."/>
            <person name="Niimura Y."/>
            <person name="Fujii Y."/>
            <person name="Habara T."/>
            <person name="Sakai H."/>
            <person name="Sato Y."/>
            <person name="Wilson G."/>
            <person name="Kumar K."/>
            <person name="McCouch S."/>
            <person name="Juretic N."/>
            <person name="Hoen D."/>
            <person name="Wright S."/>
            <person name="Bruskiewich R."/>
            <person name="Bureau T."/>
            <person name="Miyao A."/>
            <person name="Hirochika H."/>
            <person name="Nishikawa T."/>
            <person name="Kadowaki K."/>
            <person name="Sugiura M."/>
            <person name="Burr B."/>
            <person name="Sasaki T."/>
        </authorList>
    </citation>
    <scope>NUCLEOTIDE SEQUENCE [LARGE SCALE GENOMIC DNA]</scope>
    <source>
        <strain evidence="4">cv. Nipponbare</strain>
    </source>
</reference>